<dbReference type="GO" id="GO:0005886">
    <property type="term" value="C:plasma membrane"/>
    <property type="evidence" value="ECO:0007669"/>
    <property type="project" value="TreeGrafter"/>
</dbReference>
<dbReference type="InterPro" id="IPR029787">
    <property type="entry name" value="Nucleotide_cyclase"/>
</dbReference>
<dbReference type="RefSeq" id="WP_150983324.1">
    <property type="nucleotide sequence ID" value="NZ_CP062803.1"/>
</dbReference>
<dbReference type="GO" id="GO:0043709">
    <property type="term" value="P:cell adhesion involved in single-species biofilm formation"/>
    <property type="evidence" value="ECO:0007669"/>
    <property type="project" value="TreeGrafter"/>
</dbReference>
<gene>
    <name evidence="4" type="ORF">F7R26_012195</name>
</gene>
<protein>
    <recommendedName>
        <fullName evidence="1">diguanylate cyclase</fullName>
        <ecNumber evidence="1">2.7.7.65</ecNumber>
    </recommendedName>
</protein>
<evidence type="ECO:0000259" key="3">
    <source>
        <dbReference type="PROSITE" id="PS50887"/>
    </source>
</evidence>
<evidence type="ECO:0000313" key="5">
    <source>
        <dbReference type="Proteomes" id="UP000397656"/>
    </source>
</evidence>
<evidence type="ECO:0000256" key="2">
    <source>
        <dbReference type="ARBA" id="ARBA00034247"/>
    </source>
</evidence>
<dbReference type="NCBIfam" id="TIGR00254">
    <property type="entry name" value="GGDEF"/>
    <property type="match status" value="1"/>
</dbReference>
<dbReference type="FunFam" id="3.30.70.270:FF:000001">
    <property type="entry name" value="Diguanylate cyclase domain protein"/>
    <property type="match status" value="1"/>
</dbReference>
<dbReference type="GO" id="GO:0052621">
    <property type="term" value="F:diguanylate cyclase activity"/>
    <property type="evidence" value="ECO:0007669"/>
    <property type="project" value="UniProtKB-EC"/>
</dbReference>
<dbReference type="InterPro" id="IPR000160">
    <property type="entry name" value="GGDEF_dom"/>
</dbReference>
<proteinExistence type="predicted"/>
<dbReference type="Pfam" id="PF00990">
    <property type="entry name" value="GGDEF"/>
    <property type="match status" value="1"/>
</dbReference>
<dbReference type="PANTHER" id="PTHR45138:SF9">
    <property type="entry name" value="DIGUANYLATE CYCLASE DGCM-RELATED"/>
    <property type="match status" value="1"/>
</dbReference>
<dbReference type="InterPro" id="IPR043128">
    <property type="entry name" value="Rev_trsase/Diguanyl_cyclase"/>
</dbReference>
<evidence type="ECO:0000256" key="1">
    <source>
        <dbReference type="ARBA" id="ARBA00012528"/>
    </source>
</evidence>
<sequence>MFQSQVSVLVAGLFGLQMAVVFAVLQRTPGMGRAGLNSWVAGALLVTAATVLLAAQDYLPEWLSLNLVDLLMTAALSLMVYGTRRFFGKRGGAVALTLLNLAVLANAAYFDWTGVSPAEPALVFILANTYLPLSLLRVVAPQVRAKRGTGRLAALSLGLIALACATMGLYQAIDLKLLPAGLAWLAKRPPRETFAVLHAFGIVSLAVSFALLAHDSLRRRLERRASYDDLTDVLSRGPYWEALEEACKQADRQQRPLTVAFIDLDHFKAINDLYGHLAGDSVLRHFSGLLRKSVRADDFVGRLGGEEFGIVMPGTALDQGRAISLRLSALVRTTPCPSEPDAISYTVSIGMAERLPGEGADTLMRRADNALYDAKTMGRNCVSTQPIERLAGMATTPRMRVSQAS</sequence>
<dbReference type="Gene3D" id="3.30.70.270">
    <property type="match status" value="1"/>
</dbReference>
<dbReference type="EMBL" id="CP062803">
    <property type="protein sequence ID" value="QOT75007.1"/>
    <property type="molecule type" value="Genomic_DNA"/>
</dbReference>
<dbReference type="SMART" id="SM00267">
    <property type="entry name" value="GGDEF"/>
    <property type="match status" value="1"/>
</dbReference>
<dbReference type="SUPFAM" id="SSF55073">
    <property type="entry name" value="Nucleotide cyclase"/>
    <property type="match status" value="1"/>
</dbReference>
<dbReference type="CDD" id="cd01949">
    <property type="entry name" value="GGDEF"/>
    <property type="match status" value="1"/>
</dbReference>
<comment type="catalytic activity">
    <reaction evidence="2">
        <text>2 GTP = 3',3'-c-di-GMP + 2 diphosphate</text>
        <dbReference type="Rhea" id="RHEA:24898"/>
        <dbReference type="ChEBI" id="CHEBI:33019"/>
        <dbReference type="ChEBI" id="CHEBI:37565"/>
        <dbReference type="ChEBI" id="CHEBI:58805"/>
        <dbReference type="EC" id="2.7.7.65"/>
    </reaction>
</comment>
<evidence type="ECO:0000313" key="4">
    <source>
        <dbReference type="EMBL" id="QOT75007.1"/>
    </source>
</evidence>
<dbReference type="GeneID" id="98401669"/>
<dbReference type="PANTHER" id="PTHR45138">
    <property type="entry name" value="REGULATORY COMPONENTS OF SENSORY TRANSDUCTION SYSTEM"/>
    <property type="match status" value="1"/>
</dbReference>
<dbReference type="EC" id="2.7.7.65" evidence="1"/>
<accession>A0A643G4H3</accession>
<dbReference type="Proteomes" id="UP000397656">
    <property type="component" value="Chromosome 1"/>
</dbReference>
<dbReference type="InterPro" id="IPR050469">
    <property type="entry name" value="Diguanylate_Cyclase"/>
</dbReference>
<name>A0A643G4H3_9BURK</name>
<organism evidence="4 5">
    <name type="scientific">Cupriavidus basilensis</name>
    <dbReference type="NCBI Taxonomy" id="68895"/>
    <lineage>
        <taxon>Bacteria</taxon>
        <taxon>Pseudomonadati</taxon>
        <taxon>Pseudomonadota</taxon>
        <taxon>Betaproteobacteria</taxon>
        <taxon>Burkholderiales</taxon>
        <taxon>Burkholderiaceae</taxon>
        <taxon>Cupriavidus</taxon>
    </lineage>
</organism>
<dbReference type="PROSITE" id="PS50887">
    <property type="entry name" value="GGDEF"/>
    <property type="match status" value="1"/>
</dbReference>
<dbReference type="GO" id="GO:1902201">
    <property type="term" value="P:negative regulation of bacterial-type flagellum-dependent cell motility"/>
    <property type="evidence" value="ECO:0007669"/>
    <property type="project" value="TreeGrafter"/>
</dbReference>
<reference evidence="4 5" key="1">
    <citation type="submission" date="2020-10" db="EMBL/GenBank/DDBJ databases">
        <title>Complete genome sequence of Cupriavidus basilensis CCUG 49340T.</title>
        <authorList>
            <person name="Salva-Serra F."/>
            <person name="Donoso R.A."/>
            <person name="Cho K.H."/>
            <person name="Yoo J.A."/>
            <person name="Lee K."/>
            <person name="Yoon S.-H."/>
            <person name="Perez-Pantoja D."/>
            <person name="Moore E.R.B."/>
        </authorList>
    </citation>
    <scope>NUCLEOTIDE SEQUENCE [LARGE SCALE GENOMIC DNA]</scope>
    <source>
        <strain evidence="5">CCUG 49340</strain>
    </source>
</reference>
<feature type="domain" description="GGDEF" evidence="3">
    <location>
        <begin position="255"/>
        <end position="387"/>
    </location>
</feature>
<dbReference type="AlphaFoldDB" id="A0A643G4H3"/>